<dbReference type="EMBL" id="JABDTM020017572">
    <property type="protein sequence ID" value="KAH0818492.1"/>
    <property type="molecule type" value="Genomic_DNA"/>
</dbReference>
<accession>A0A8J6HQ16</accession>
<keyword evidence="3" id="KW-1185">Reference proteome</keyword>
<protein>
    <submittedName>
        <fullName evidence="2">Uncharacterized protein</fullName>
    </submittedName>
</protein>
<organism evidence="2 3">
    <name type="scientific">Tenebrio molitor</name>
    <name type="common">Yellow mealworm beetle</name>
    <dbReference type="NCBI Taxonomy" id="7067"/>
    <lineage>
        <taxon>Eukaryota</taxon>
        <taxon>Metazoa</taxon>
        <taxon>Ecdysozoa</taxon>
        <taxon>Arthropoda</taxon>
        <taxon>Hexapoda</taxon>
        <taxon>Insecta</taxon>
        <taxon>Pterygota</taxon>
        <taxon>Neoptera</taxon>
        <taxon>Endopterygota</taxon>
        <taxon>Coleoptera</taxon>
        <taxon>Polyphaga</taxon>
        <taxon>Cucujiformia</taxon>
        <taxon>Tenebrionidae</taxon>
        <taxon>Tenebrio</taxon>
    </lineage>
</organism>
<gene>
    <name evidence="2" type="ORF">GEV33_004299</name>
</gene>
<reference evidence="2" key="1">
    <citation type="journal article" date="2020" name="J Insects Food Feed">
        <title>The yellow mealworm (Tenebrio molitor) genome: a resource for the emerging insects as food and feed industry.</title>
        <authorList>
            <person name="Eriksson T."/>
            <person name="Andere A."/>
            <person name="Kelstrup H."/>
            <person name="Emery V."/>
            <person name="Picard C."/>
        </authorList>
    </citation>
    <scope>NUCLEOTIDE SEQUENCE</scope>
    <source>
        <strain evidence="2">Stoneville</strain>
        <tissue evidence="2">Whole head</tissue>
    </source>
</reference>
<sequence length="275" mass="30895">MKRSPNSALRDPRYTFFQESRAVASSIVSHVYFSTDNRFLLLNANTELSSVADINSVCRHLARSQRPGVRPNIEELPSSPAVCFAEQPRHAIRNSDQFSKKQKRSKTSHLSVVRFEIIVGLDLRIRSAHTAPSPLSFPPLPRRFHRFSSTPIVLGAPHGTHPVCNAPRIFSYKNFHPFGPSWLPPGVVFGCEWNRDECGFLLRVRLAAAVAAAVDHLIPAARCCVNCAPADYLSRPRLASQMNCNHTDETPRFSEQPTEPHSYREMSLKKTTKKP</sequence>
<name>A0A8J6HQ16_TENMO</name>
<evidence type="ECO:0000256" key="1">
    <source>
        <dbReference type="SAM" id="MobiDB-lite"/>
    </source>
</evidence>
<feature type="region of interest" description="Disordered" evidence="1">
    <location>
        <begin position="247"/>
        <end position="275"/>
    </location>
</feature>
<proteinExistence type="predicted"/>
<evidence type="ECO:0000313" key="3">
    <source>
        <dbReference type="Proteomes" id="UP000719412"/>
    </source>
</evidence>
<dbReference type="AlphaFoldDB" id="A0A8J6HQ16"/>
<dbReference type="Proteomes" id="UP000719412">
    <property type="component" value="Unassembled WGS sequence"/>
</dbReference>
<reference evidence="2" key="2">
    <citation type="submission" date="2021-08" db="EMBL/GenBank/DDBJ databases">
        <authorList>
            <person name="Eriksson T."/>
        </authorList>
    </citation>
    <scope>NUCLEOTIDE SEQUENCE</scope>
    <source>
        <strain evidence="2">Stoneville</strain>
        <tissue evidence="2">Whole head</tissue>
    </source>
</reference>
<evidence type="ECO:0000313" key="2">
    <source>
        <dbReference type="EMBL" id="KAH0818492.1"/>
    </source>
</evidence>
<comment type="caution">
    <text evidence="2">The sequence shown here is derived from an EMBL/GenBank/DDBJ whole genome shotgun (WGS) entry which is preliminary data.</text>
</comment>